<evidence type="ECO:0000313" key="2">
    <source>
        <dbReference type="EMBL" id="GEL72419.1"/>
    </source>
</evidence>
<evidence type="ECO:0000259" key="1">
    <source>
        <dbReference type="Pfam" id="PF13360"/>
    </source>
</evidence>
<dbReference type="Proteomes" id="UP000321224">
    <property type="component" value="Unassembled WGS sequence"/>
</dbReference>
<keyword evidence="4" id="KW-1185">Reference proteome</keyword>
<dbReference type="InterPro" id="IPR015943">
    <property type="entry name" value="WD40/YVTN_repeat-like_dom_sf"/>
</dbReference>
<comment type="caution">
    <text evidence="2">The sequence shown here is derived from an EMBL/GenBank/DDBJ whole genome shotgun (WGS) entry which is preliminary data.</text>
</comment>
<dbReference type="SUPFAM" id="SSF50998">
    <property type="entry name" value="Quinoprotein alcohol dehydrogenase-like"/>
    <property type="match status" value="1"/>
</dbReference>
<dbReference type="EMBL" id="BJVY01000024">
    <property type="protein sequence ID" value="GEL72419.1"/>
    <property type="molecule type" value="Genomic_DNA"/>
</dbReference>
<evidence type="ECO:0000313" key="4">
    <source>
        <dbReference type="Proteomes" id="UP000198717"/>
    </source>
</evidence>
<organism evidence="2 5">
    <name type="scientific">Myxococcus virescens</name>
    <dbReference type="NCBI Taxonomy" id="83456"/>
    <lineage>
        <taxon>Bacteria</taxon>
        <taxon>Pseudomonadati</taxon>
        <taxon>Myxococcota</taxon>
        <taxon>Myxococcia</taxon>
        <taxon>Myxococcales</taxon>
        <taxon>Cystobacterineae</taxon>
        <taxon>Myxococcaceae</taxon>
        <taxon>Myxococcus</taxon>
    </lineage>
</organism>
<dbReference type="EMBL" id="FNAJ01000019">
    <property type="protein sequence ID" value="SDF06672.1"/>
    <property type="molecule type" value="Genomic_DNA"/>
</dbReference>
<protein>
    <submittedName>
        <fullName evidence="3">PQQ-like domain-containing protein</fullName>
    </submittedName>
</protein>
<name>A0A511HIT2_9BACT</name>
<reference evidence="2 5" key="2">
    <citation type="submission" date="2019-07" db="EMBL/GenBank/DDBJ databases">
        <title>Whole genome shotgun sequence of Myxococcus virescens NBRC 100334.</title>
        <authorList>
            <person name="Hosoyama A."/>
            <person name="Uohara A."/>
            <person name="Ohji S."/>
            <person name="Ichikawa N."/>
        </authorList>
    </citation>
    <scope>NUCLEOTIDE SEQUENCE [LARGE SCALE GENOMIC DNA]</scope>
    <source>
        <strain evidence="2 5">NBRC 100334</strain>
    </source>
</reference>
<gene>
    <name evidence="2" type="ORF">MVI01_42030</name>
    <name evidence="3" type="ORF">SAMN04488504_11924</name>
</gene>
<dbReference type="InterPro" id="IPR011047">
    <property type="entry name" value="Quinoprotein_ADH-like_sf"/>
</dbReference>
<dbReference type="Proteomes" id="UP000198717">
    <property type="component" value="Unassembled WGS sequence"/>
</dbReference>
<dbReference type="Pfam" id="PF13360">
    <property type="entry name" value="PQQ_2"/>
    <property type="match status" value="1"/>
</dbReference>
<dbReference type="AlphaFoldDB" id="A0A511HIT2"/>
<reference evidence="3 4" key="1">
    <citation type="submission" date="2016-10" db="EMBL/GenBank/DDBJ databases">
        <authorList>
            <person name="Varghese N."/>
            <person name="Submissions S."/>
        </authorList>
    </citation>
    <scope>NUCLEOTIDE SEQUENCE [LARGE SCALE GENOMIC DNA]</scope>
    <source>
        <strain evidence="3 4">DSM 2260</strain>
    </source>
</reference>
<dbReference type="Gene3D" id="2.130.10.10">
    <property type="entry name" value="YVTN repeat-like/Quinoprotein amine dehydrogenase"/>
    <property type="match status" value="1"/>
</dbReference>
<dbReference type="InterPro" id="IPR002372">
    <property type="entry name" value="PQQ_rpt_dom"/>
</dbReference>
<evidence type="ECO:0000313" key="5">
    <source>
        <dbReference type="Proteomes" id="UP000321224"/>
    </source>
</evidence>
<evidence type="ECO:0000313" key="3">
    <source>
        <dbReference type="EMBL" id="SDF06672.1"/>
    </source>
</evidence>
<dbReference type="RefSeq" id="WP_090494598.1">
    <property type="nucleotide sequence ID" value="NZ_BJVY01000024.1"/>
</dbReference>
<proteinExistence type="predicted"/>
<sequence length="207" mass="22806">MTPNPFLHFVADAWTPNRVPRYNTAMNDPLLITTVQGYVAAIDRASGRVMWRHDLHDARADSKLRGVRTTVTLAVEPPFVAMLSVTWEEMSTHTGAVASWCVRVVCCDYASGRVLWTVSEDVKGWGRKPSIGAMDPCLRIQQGQVLMGLSTVTAFDAASGRQLWRTSVAPEPESTQPTDGGFFSSLMGSAGAVRAEYWNCKIARQRD</sequence>
<accession>A0A511HIT2</accession>
<feature type="domain" description="Pyrrolo-quinoline quinone repeat" evidence="1">
    <location>
        <begin position="37"/>
        <end position="172"/>
    </location>
</feature>